<protein>
    <submittedName>
        <fullName evidence="8">Uncharacterized protein EC-HemY, likely associated with heme metabolism based on gene clustering with hemC, hemD in Proteobacteria (Unrelated to HemY-type PPO in GramPositives)</fullName>
    </submittedName>
</protein>
<feature type="compositionally biased region" description="Low complexity" evidence="5">
    <location>
        <begin position="515"/>
        <end position="526"/>
    </location>
</feature>
<dbReference type="InterPro" id="IPR011990">
    <property type="entry name" value="TPR-like_helical_dom_sf"/>
</dbReference>
<dbReference type="PIRSF" id="PIRSF031802">
    <property type="entry name" value="UCP031802"/>
    <property type="match status" value="1"/>
</dbReference>
<dbReference type="HOGENOM" id="CLU_028454_0_0_5"/>
<feature type="compositionally biased region" description="Pro residues" evidence="5">
    <location>
        <begin position="475"/>
        <end position="486"/>
    </location>
</feature>
<dbReference type="OrthoDB" id="9798343at2"/>
<reference evidence="8 9" key="1">
    <citation type="journal article" date="2014" name="Front. Genet.">
        <title>Genome and metabolic network of "Candidatus Phaeomarinobacter ectocarpi" Ec32, a new candidate genus of Alphaproteobacteria frequently associated with brown algae.</title>
        <authorList>
            <person name="Dittami S.M."/>
            <person name="Barbeyron T."/>
            <person name="Boyen C."/>
            <person name="Cambefort J."/>
            <person name="Collet G."/>
            <person name="Delage L."/>
            <person name="Gobet A."/>
            <person name="Groisillier A."/>
            <person name="Leblanc C."/>
            <person name="Michel G."/>
            <person name="Scornet D."/>
            <person name="Siegel A."/>
            <person name="Tapia J.E."/>
            <person name="Tonon T."/>
        </authorList>
    </citation>
    <scope>NUCLEOTIDE SEQUENCE [LARGE SCALE GENOMIC DNA]</scope>
    <source>
        <strain evidence="8 9">Ec32</strain>
    </source>
</reference>
<dbReference type="EMBL" id="HG966617">
    <property type="protein sequence ID" value="CDO59632.1"/>
    <property type="molecule type" value="Genomic_DNA"/>
</dbReference>
<evidence type="ECO:0000256" key="5">
    <source>
        <dbReference type="SAM" id="MobiDB-lite"/>
    </source>
</evidence>
<feature type="transmembrane region" description="Helical" evidence="6">
    <location>
        <begin position="38"/>
        <end position="58"/>
    </location>
</feature>
<evidence type="ECO:0000259" key="7">
    <source>
        <dbReference type="Pfam" id="PF07219"/>
    </source>
</evidence>
<keyword evidence="3 6" id="KW-1133">Transmembrane helix</keyword>
<dbReference type="SUPFAM" id="SSF48452">
    <property type="entry name" value="TPR-like"/>
    <property type="match status" value="1"/>
</dbReference>
<dbReference type="Gene3D" id="1.25.40.10">
    <property type="entry name" value="Tetratricopeptide repeat domain"/>
    <property type="match status" value="1"/>
</dbReference>
<evidence type="ECO:0000256" key="6">
    <source>
        <dbReference type="SAM" id="Phobius"/>
    </source>
</evidence>
<dbReference type="InterPro" id="IPR010817">
    <property type="entry name" value="HemY_N"/>
</dbReference>
<evidence type="ECO:0000256" key="1">
    <source>
        <dbReference type="ARBA" id="ARBA00004370"/>
    </source>
</evidence>
<feature type="domain" description="HemY N-terminal" evidence="7">
    <location>
        <begin position="26"/>
        <end position="132"/>
    </location>
</feature>
<dbReference type="STRING" id="1458461.BN1012_Phect1418"/>
<evidence type="ECO:0000313" key="8">
    <source>
        <dbReference type="EMBL" id="CDO59632.1"/>
    </source>
</evidence>
<dbReference type="GO" id="GO:0016020">
    <property type="term" value="C:membrane"/>
    <property type="evidence" value="ECO:0007669"/>
    <property type="project" value="UniProtKB-SubCell"/>
</dbReference>
<dbReference type="AlphaFoldDB" id="X5MCX2"/>
<evidence type="ECO:0000256" key="4">
    <source>
        <dbReference type="ARBA" id="ARBA00023136"/>
    </source>
</evidence>
<comment type="subcellular location">
    <subcellularLocation>
        <location evidence="1">Membrane</location>
    </subcellularLocation>
</comment>
<evidence type="ECO:0000256" key="3">
    <source>
        <dbReference type="ARBA" id="ARBA00022989"/>
    </source>
</evidence>
<accession>X5MCX2</accession>
<organism evidence="8 9">
    <name type="scientific">Candidatus Phaeomarinibacter ectocarpi</name>
    <dbReference type="NCBI Taxonomy" id="1458461"/>
    <lineage>
        <taxon>Bacteria</taxon>
        <taxon>Pseudomonadati</taxon>
        <taxon>Pseudomonadota</taxon>
        <taxon>Alphaproteobacteria</taxon>
        <taxon>Hyphomicrobiales</taxon>
        <taxon>Parvibaculaceae</taxon>
        <taxon>Candidatus Phaeomarinibacter</taxon>
    </lineage>
</organism>
<keyword evidence="2 6" id="KW-0812">Transmembrane</keyword>
<dbReference type="RefSeq" id="WP_052535449.1">
    <property type="nucleotide sequence ID" value="NZ_HG966617.1"/>
</dbReference>
<evidence type="ECO:0000313" key="9">
    <source>
        <dbReference type="Proteomes" id="UP000032160"/>
    </source>
</evidence>
<dbReference type="InterPro" id="IPR016982">
    <property type="entry name" value="Mms48"/>
</dbReference>
<gene>
    <name evidence="8" type="ORF">BN1012_Phect1418</name>
</gene>
<name>X5MCX2_9HYPH</name>
<keyword evidence="9" id="KW-1185">Reference proteome</keyword>
<dbReference type="Pfam" id="PF07219">
    <property type="entry name" value="HemY_N"/>
    <property type="match status" value="1"/>
</dbReference>
<dbReference type="KEGG" id="pect:BN1012_Phect1418"/>
<sequence>MIRALWYFFIVAVLAALTAAIAGVPGDIVATVGDRQIAMSVATALGLVALLVGLAIFAERILSFVMHGPGNAVSFWQSRKEVRGYEALSRGLLAVASGDGQSARRYADKADKLLDQPAMTLLLSAQAAKLNGDEVASGKAFRAMLAAPETHGLALKGLFEHAMTSGDLDQARVHAARALDASPATPWAFEGKFAIEARQGDYEAALETLDKGLGQGLVERTDARRRRAVLLTGLAQSEAAKIEVPDGPRDEEDIDGADTPSVHAIRAGALRHAIEARDLAPDLVPAAALASRLVFEDGRARRAQKIIEDAWARSPHPDLADVFLDIFPVEAAEQRLKRARALAGRNPDHVESHVLVARAAIAARRFDDAREQLIAYAEPFPSRRICMLMAELSEGMGDMGATREWLSRSVKAPADAQWVADGYRTTNWAPVVPTTGAFDAFEWRAPTNAVMPIGSSSTEEAMAQAAEAVVLPAPVEVPAPPTPPAPVEDAPVNRPASTDITPAQVASADNSNEQPAAPAKVAAPAPELMDIHEEIDFMPPRPDDPGPAPFDDEDEDRRASW</sequence>
<evidence type="ECO:0000256" key="2">
    <source>
        <dbReference type="ARBA" id="ARBA00022692"/>
    </source>
</evidence>
<dbReference type="Proteomes" id="UP000032160">
    <property type="component" value="Chromosome I"/>
</dbReference>
<keyword evidence="4 6" id="KW-0472">Membrane</keyword>
<proteinExistence type="predicted"/>
<feature type="region of interest" description="Disordered" evidence="5">
    <location>
        <begin position="475"/>
        <end position="561"/>
    </location>
</feature>